<reference evidence="9 10" key="2">
    <citation type="submission" date="2019-02" db="EMBL/GenBank/DDBJ databases">
        <title>'Lichenibacterium ramalinii' gen. nov. sp. nov., 'Lichenibacterium minor' gen. nov. sp. nov.</title>
        <authorList>
            <person name="Pankratov T."/>
        </authorList>
    </citation>
    <scope>NUCLEOTIDE SEQUENCE [LARGE SCALE GENOMIC DNA]</scope>
    <source>
        <strain evidence="9 10">RmlP001</strain>
    </source>
</reference>
<evidence type="ECO:0000256" key="4">
    <source>
        <dbReference type="ARBA" id="ARBA00022777"/>
    </source>
</evidence>
<dbReference type="InterPro" id="IPR037051">
    <property type="entry name" value="4-carb_acid_sugar_kinase_N_sf"/>
</dbReference>
<sequence length="426" mass="43525">MGVDWLVLADDLTGAADCGIAFARRGVRSVVAWGDHAPAADGRRGVLSYDVGSRGLSADHAAERHRGQIDRLLGASTPLFKKIDSTLRGQPAAEVAACLAGLRARGGRGFGVLAPAFPATGRTVIDGRLRVAGRPLEEAEVWRRDHSYASADLVAVLASAGVVGEVLPLATVRSEGDALRRTLASLATRGDVVAVCDAEVQDDLARVAAACASLPTATLHVGSAGLAHALADLTCGTERDPSRDVGPREAGVRHGGTLLVVGTLAAVSRRAARRTVDAGHARHVPVAPALLLNDADAAGRAALVDVLSRILSSGNDAMVEVAVDDSPDLSIGPRLATALADVLFPVLSQAGALVATGGETAAALLTRFGVTGIRLLDEIEPGACLGLTLGAVSLPVVTKAGAFGDEGSLTRIAEHLRNPRQNGPTP</sequence>
<proteinExistence type="inferred from homology"/>
<dbReference type="AlphaFoldDB" id="A0A4Q2RFQ4"/>
<dbReference type="EMBL" id="QYBC01000003">
    <property type="protein sequence ID" value="RYB06612.1"/>
    <property type="molecule type" value="Genomic_DNA"/>
</dbReference>
<dbReference type="Pfam" id="PF07005">
    <property type="entry name" value="SBD_N"/>
    <property type="match status" value="1"/>
</dbReference>
<dbReference type="Proteomes" id="UP000289411">
    <property type="component" value="Unassembled WGS sequence"/>
</dbReference>
<keyword evidence="3" id="KW-0547">Nucleotide-binding</keyword>
<gene>
    <name evidence="9" type="ORF">D3272_04555</name>
</gene>
<keyword evidence="2" id="KW-0808">Transferase</keyword>
<keyword evidence="4 9" id="KW-0418">Kinase</keyword>
<accession>A0A4Q2RFQ4</accession>
<evidence type="ECO:0000313" key="10">
    <source>
        <dbReference type="Proteomes" id="UP000289411"/>
    </source>
</evidence>
<reference evidence="9 10" key="1">
    <citation type="submission" date="2018-09" db="EMBL/GenBank/DDBJ databases">
        <authorList>
            <person name="Grouzdev D.S."/>
            <person name="Krutkina M.S."/>
        </authorList>
    </citation>
    <scope>NUCLEOTIDE SEQUENCE [LARGE SCALE GENOMIC DNA]</scope>
    <source>
        <strain evidence="9 10">RmlP001</strain>
    </source>
</reference>
<dbReference type="Pfam" id="PF17042">
    <property type="entry name" value="NBD_C"/>
    <property type="match status" value="1"/>
</dbReference>
<dbReference type="GO" id="GO:0005524">
    <property type="term" value="F:ATP binding"/>
    <property type="evidence" value="ECO:0007669"/>
    <property type="project" value="UniProtKB-KW"/>
</dbReference>
<dbReference type="GO" id="GO:0016301">
    <property type="term" value="F:kinase activity"/>
    <property type="evidence" value="ECO:0007669"/>
    <property type="project" value="UniProtKB-KW"/>
</dbReference>
<comment type="caution">
    <text evidence="9">The sequence shown here is derived from an EMBL/GenBank/DDBJ whole genome shotgun (WGS) entry which is preliminary data.</text>
</comment>
<name>A0A4Q2RFQ4_9HYPH</name>
<evidence type="ECO:0000256" key="2">
    <source>
        <dbReference type="ARBA" id="ARBA00022679"/>
    </source>
</evidence>
<dbReference type="SUPFAM" id="SSF142764">
    <property type="entry name" value="YgbK-like"/>
    <property type="match status" value="1"/>
</dbReference>
<keyword evidence="10" id="KW-1185">Reference proteome</keyword>
<dbReference type="InterPro" id="IPR010737">
    <property type="entry name" value="4-carb_acid_sugar_kinase_N"/>
</dbReference>
<feature type="domain" description="Four-carbon acid sugar kinase nucleotide binding" evidence="8">
    <location>
        <begin position="258"/>
        <end position="408"/>
    </location>
</feature>
<evidence type="ECO:0000256" key="6">
    <source>
        <dbReference type="ARBA" id="ARBA00023277"/>
    </source>
</evidence>
<evidence type="ECO:0000313" key="9">
    <source>
        <dbReference type="EMBL" id="RYB06612.1"/>
    </source>
</evidence>
<dbReference type="RefSeq" id="WP_129217969.1">
    <property type="nucleotide sequence ID" value="NZ_QYBC01000003.1"/>
</dbReference>
<keyword evidence="6" id="KW-0119">Carbohydrate metabolism</keyword>
<dbReference type="Gene3D" id="3.40.980.20">
    <property type="entry name" value="Four-carbon acid sugar kinase, nucleotide binding domain"/>
    <property type="match status" value="1"/>
</dbReference>
<keyword evidence="5" id="KW-0067">ATP-binding</keyword>
<feature type="domain" description="Four-carbon acid sugar kinase N-terminal" evidence="7">
    <location>
        <begin position="6"/>
        <end position="230"/>
    </location>
</feature>
<organism evidence="9 10">
    <name type="scientific">Lichenibacterium ramalinae</name>
    <dbReference type="NCBI Taxonomy" id="2316527"/>
    <lineage>
        <taxon>Bacteria</taxon>
        <taxon>Pseudomonadati</taxon>
        <taxon>Pseudomonadota</taxon>
        <taxon>Alphaproteobacteria</taxon>
        <taxon>Hyphomicrobiales</taxon>
        <taxon>Lichenihabitantaceae</taxon>
        <taxon>Lichenibacterium</taxon>
    </lineage>
</organism>
<evidence type="ECO:0000256" key="1">
    <source>
        <dbReference type="ARBA" id="ARBA00005715"/>
    </source>
</evidence>
<protein>
    <submittedName>
        <fullName evidence="9">Four-carbon acid sugar kinase family protein</fullName>
    </submittedName>
</protein>
<evidence type="ECO:0000256" key="5">
    <source>
        <dbReference type="ARBA" id="ARBA00022840"/>
    </source>
</evidence>
<dbReference type="OrthoDB" id="9778478at2"/>
<comment type="similarity">
    <text evidence="1">Belongs to the four-carbon acid sugar kinase family.</text>
</comment>
<evidence type="ECO:0000259" key="8">
    <source>
        <dbReference type="Pfam" id="PF17042"/>
    </source>
</evidence>
<dbReference type="InterPro" id="IPR042213">
    <property type="entry name" value="NBD_C_sf"/>
</dbReference>
<evidence type="ECO:0000256" key="3">
    <source>
        <dbReference type="ARBA" id="ARBA00022741"/>
    </source>
</evidence>
<evidence type="ECO:0000259" key="7">
    <source>
        <dbReference type="Pfam" id="PF07005"/>
    </source>
</evidence>
<dbReference type="InterPro" id="IPR031475">
    <property type="entry name" value="NBD_C"/>
</dbReference>
<dbReference type="Gene3D" id="3.40.50.10840">
    <property type="entry name" value="Putative sugar-binding, N-terminal domain"/>
    <property type="match status" value="1"/>
</dbReference>